<dbReference type="InterPro" id="IPR002347">
    <property type="entry name" value="SDR_fam"/>
</dbReference>
<dbReference type="SUPFAM" id="SSF51735">
    <property type="entry name" value="NAD(P)-binding Rossmann-fold domains"/>
    <property type="match status" value="1"/>
</dbReference>
<accession>A0A381X4C1</accession>
<dbReference type="InterPro" id="IPR036291">
    <property type="entry name" value="NAD(P)-bd_dom_sf"/>
</dbReference>
<protein>
    <recommendedName>
        <fullName evidence="2">Short-chain dehydrogenase</fullName>
    </recommendedName>
</protein>
<dbReference type="PANTHER" id="PTHR43976">
    <property type="entry name" value="SHORT CHAIN DEHYDROGENASE"/>
    <property type="match status" value="1"/>
</dbReference>
<evidence type="ECO:0000313" key="1">
    <source>
        <dbReference type="EMBL" id="SVA59057.1"/>
    </source>
</evidence>
<dbReference type="PANTHER" id="PTHR43976:SF20">
    <property type="entry name" value="AGROPINE SYNTHESIS REDUCTASE"/>
    <property type="match status" value="1"/>
</dbReference>
<gene>
    <name evidence="1" type="ORF">METZ01_LOCUS111911</name>
</gene>
<dbReference type="Pfam" id="PF00106">
    <property type="entry name" value="adh_short"/>
    <property type="match status" value="1"/>
</dbReference>
<dbReference type="EMBL" id="UINC01013714">
    <property type="protein sequence ID" value="SVA59057.1"/>
    <property type="molecule type" value="Genomic_DNA"/>
</dbReference>
<proteinExistence type="predicted"/>
<dbReference type="PRINTS" id="PR00080">
    <property type="entry name" value="SDRFAMILY"/>
</dbReference>
<organism evidence="1">
    <name type="scientific">marine metagenome</name>
    <dbReference type="NCBI Taxonomy" id="408172"/>
    <lineage>
        <taxon>unclassified sequences</taxon>
        <taxon>metagenomes</taxon>
        <taxon>ecological metagenomes</taxon>
    </lineage>
</organism>
<evidence type="ECO:0008006" key="2">
    <source>
        <dbReference type="Google" id="ProtNLM"/>
    </source>
</evidence>
<dbReference type="Gene3D" id="3.40.50.720">
    <property type="entry name" value="NAD(P)-binding Rossmann-like Domain"/>
    <property type="match status" value="1"/>
</dbReference>
<dbReference type="PRINTS" id="PR00081">
    <property type="entry name" value="GDHRDH"/>
</dbReference>
<reference evidence="1" key="1">
    <citation type="submission" date="2018-05" db="EMBL/GenBank/DDBJ databases">
        <authorList>
            <person name="Lanie J.A."/>
            <person name="Ng W.-L."/>
            <person name="Kazmierczak K.M."/>
            <person name="Andrzejewski T.M."/>
            <person name="Davidsen T.M."/>
            <person name="Wayne K.J."/>
            <person name="Tettelin H."/>
            <person name="Glass J.I."/>
            <person name="Rusch D."/>
            <person name="Podicherti R."/>
            <person name="Tsui H.-C.T."/>
            <person name="Winkler M.E."/>
        </authorList>
    </citation>
    <scope>NUCLEOTIDE SEQUENCE</scope>
</reference>
<dbReference type="InterPro" id="IPR051911">
    <property type="entry name" value="SDR_oxidoreductase"/>
</dbReference>
<dbReference type="AlphaFoldDB" id="A0A381X4C1"/>
<sequence>MKNTEKKVVMISGANRGIGKVVAEKLSEEGYLLSLGIRNPGSLTGSFSSIPETQLLCHAYDAKIPQSAKSWIDGTIKHFGRIDVLVNNAGILHSIGLEDDSEELLDEMWEVNAKAPLRLTRLAFPYLRKSGCGRIIDIISMSGKRVKGNWVGYSMSKYAALAASHTARMQGWEDGIRVTAVCPGYVQSEMTAIHAPNVKQEIMSRPQDIARIVSTLLLLPNESHVPEVLMNCVIEPV</sequence>
<name>A0A381X4C1_9ZZZZ</name>